<keyword evidence="3" id="KW-1185">Reference proteome</keyword>
<reference evidence="2 3" key="1">
    <citation type="journal article" date="2023" name="Plants (Basel)">
        <title>Bridging the Gap: Combining Genomics and Transcriptomics Approaches to Understand Stylosanthes scabra, an Orphan Legume from the Brazilian Caatinga.</title>
        <authorList>
            <person name="Ferreira-Neto J.R.C."/>
            <person name="da Silva M.D."/>
            <person name="Binneck E."/>
            <person name="de Melo N.F."/>
            <person name="da Silva R.H."/>
            <person name="de Melo A.L.T.M."/>
            <person name="Pandolfi V."/>
            <person name="Bustamante F.O."/>
            <person name="Brasileiro-Vidal A.C."/>
            <person name="Benko-Iseppon A.M."/>
        </authorList>
    </citation>
    <scope>NUCLEOTIDE SEQUENCE [LARGE SCALE GENOMIC DNA]</scope>
    <source>
        <tissue evidence="2">Leaves</tissue>
    </source>
</reference>
<keyword evidence="1" id="KW-0812">Transmembrane</keyword>
<sequence length="101" mass="11199">MIKGKTRTLQHMAESGRGMMQTIQWLLKLLELKNNRRASDLQAAREGAYGGGWQRNRSSEPNELLGYSSTCGIRPGRVCRSYLAIELLGFGGLFVAGLQVK</sequence>
<evidence type="ECO:0000313" key="3">
    <source>
        <dbReference type="Proteomes" id="UP001341840"/>
    </source>
</evidence>
<accession>A0ABU6ZT64</accession>
<name>A0ABU6ZT64_9FABA</name>
<evidence type="ECO:0000256" key="1">
    <source>
        <dbReference type="SAM" id="Phobius"/>
    </source>
</evidence>
<keyword evidence="1" id="KW-1133">Transmembrane helix</keyword>
<dbReference type="EMBL" id="JASCZI010273602">
    <property type="protein sequence ID" value="MED6225085.1"/>
    <property type="molecule type" value="Genomic_DNA"/>
</dbReference>
<dbReference type="Proteomes" id="UP001341840">
    <property type="component" value="Unassembled WGS sequence"/>
</dbReference>
<gene>
    <name evidence="2" type="ORF">PIB30_090377</name>
</gene>
<comment type="caution">
    <text evidence="2">The sequence shown here is derived from an EMBL/GenBank/DDBJ whole genome shotgun (WGS) entry which is preliminary data.</text>
</comment>
<organism evidence="2 3">
    <name type="scientific">Stylosanthes scabra</name>
    <dbReference type="NCBI Taxonomy" id="79078"/>
    <lineage>
        <taxon>Eukaryota</taxon>
        <taxon>Viridiplantae</taxon>
        <taxon>Streptophyta</taxon>
        <taxon>Embryophyta</taxon>
        <taxon>Tracheophyta</taxon>
        <taxon>Spermatophyta</taxon>
        <taxon>Magnoliopsida</taxon>
        <taxon>eudicotyledons</taxon>
        <taxon>Gunneridae</taxon>
        <taxon>Pentapetalae</taxon>
        <taxon>rosids</taxon>
        <taxon>fabids</taxon>
        <taxon>Fabales</taxon>
        <taxon>Fabaceae</taxon>
        <taxon>Papilionoideae</taxon>
        <taxon>50 kb inversion clade</taxon>
        <taxon>dalbergioids sensu lato</taxon>
        <taxon>Dalbergieae</taxon>
        <taxon>Pterocarpus clade</taxon>
        <taxon>Stylosanthes</taxon>
    </lineage>
</organism>
<keyword evidence="1" id="KW-0472">Membrane</keyword>
<feature type="transmembrane region" description="Helical" evidence="1">
    <location>
        <begin position="82"/>
        <end position="100"/>
    </location>
</feature>
<protein>
    <submittedName>
        <fullName evidence="2">Uncharacterized protein</fullName>
    </submittedName>
</protein>
<evidence type="ECO:0000313" key="2">
    <source>
        <dbReference type="EMBL" id="MED6225085.1"/>
    </source>
</evidence>
<proteinExistence type="predicted"/>